<feature type="compositionally biased region" description="Polar residues" evidence="1">
    <location>
        <begin position="53"/>
        <end position="83"/>
    </location>
</feature>
<comment type="caution">
    <text evidence="2">The sequence shown here is derived from an EMBL/GenBank/DDBJ whole genome shotgun (WGS) entry which is preliminary data.</text>
</comment>
<feature type="region of interest" description="Disordered" evidence="1">
    <location>
        <begin position="49"/>
        <end position="99"/>
    </location>
</feature>
<evidence type="ECO:0000313" key="2">
    <source>
        <dbReference type="EMBL" id="GBM13318.1"/>
    </source>
</evidence>
<dbReference type="Proteomes" id="UP000499080">
    <property type="component" value="Unassembled WGS sequence"/>
</dbReference>
<proteinExistence type="predicted"/>
<keyword evidence="3" id="KW-1185">Reference proteome</keyword>
<dbReference type="EMBL" id="BGPR01000325">
    <property type="protein sequence ID" value="GBM13318.1"/>
    <property type="molecule type" value="Genomic_DNA"/>
</dbReference>
<evidence type="ECO:0000256" key="1">
    <source>
        <dbReference type="SAM" id="MobiDB-lite"/>
    </source>
</evidence>
<sequence>MDTQFSSLYYEAKHKTSLFYEYSRESKGDTPICFPFRPYDRSTSLRSIHDQSLRFTTTPRHSDPPTTNHSVPQTPSPQISSVNHDPKPHPTTTYLLPPH</sequence>
<name>A0A4Y2DBA8_ARAVE</name>
<feature type="compositionally biased region" description="Low complexity" evidence="1">
    <location>
        <begin position="90"/>
        <end position="99"/>
    </location>
</feature>
<reference evidence="2 3" key="1">
    <citation type="journal article" date="2019" name="Sci. Rep.">
        <title>Orb-weaving spider Araneus ventricosus genome elucidates the spidroin gene catalogue.</title>
        <authorList>
            <person name="Kono N."/>
            <person name="Nakamura H."/>
            <person name="Ohtoshi R."/>
            <person name="Moran D.A.P."/>
            <person name="Shinohara A."/>
            <person name="Yoshida Y."/>
            <person name="Fujiwara M."/>
            <person name="Mori M."/>
            <person name="Tomita M."/>
            <person name="Arakawa K."/>
        </authorList>
    </citation>
    <scope>NUCLEOTIDE SEQUENCE [LARGE SCALE GENOMIC DNA]</scope>
</reference>
<protein>
    <submittedName>
        <fullName evidence="2">Uncharacterized protein</fullName>
    </submittedName>
</protein>
<evidence type="ECO:0000313" key="3">
    <source>
        <dbReference type="Proteomes" id="UP000499080"/>
    </source>
</evidence>
<organism evidence="2 3">
    <name type="scientific">Araneus ventricosus</name>
    <name type="common">Orbweaver spider</name>
    <name type="synonym">Epeira ventricosa</name>
    <dbReference type="NCBI Taxonomy" id="182803"/>
    <lineage>
        <taxon>Eukaryota</taxon>
        <taxon>Metazoa</taxon>
        <taxon>Ecdysozoa</taxon>
        <taxon>Arthropoda</taxon>
        <taxon>Chelicerata</taxon>
        <taxon>Arachnida</taxon>
        <taxon>Araneae</taxon>
        <taxon>Araneomorphae</taxon>
        <taxon>Entelegynae</taxon>
        <taxon>Araneoidea</taxon>
        <taxon>Araneidae</taxon>
        <taxon>Araneus</taxon>
    </lineage>
</organism>
<accession>A0A4Y2DBA8</accession>
<gene>
    <name evidence="2" type="ORF">AVEN_226299_1</name>
</gene>
<dbReference type="AlphaFoldDB" id="A0A4Y2DBA8"/>